<dbReference type="HOGENOM" id="CLU_005391_1_0_9"/>
<reference evidence="11 12" key="1">
    <citation type="submission" date="2014-07" db="EMBL/GenBank/DDBJ databases">
        <title>Complete genome sequence of a moderately halophilic bacterium Terribacillus aidingensis MP602, isolated from Cryptomeria fortunei in Tianmu mountain in China.</title>
        <authorList>
            <person name="Wang Y."/>
            <person name="Lu P."/>
            <person name="Zhang L."/>
        </authorList>
    </citation>
    <scope>NUCLEOTIDE SEQUENCE [LARGE SCALE GENOMIC DNA]</scope>
    <source>
        <strain evidence="11 12">MP602</strain>
    </source>
</reference>
<dbReference type="PROSITE" id="PS00687">
    <property type="entry name" value="ALDEHYDE_DEHYDR_GLU"/>
    <property type="match status" value="1"/>
</dbReference>
<dbReference type="EC" id="1.2.1.97" evidence="6"/>
<feature type="domain" description="Aldehyde dehydrogenase" evidence="10">
    <location>
        <begin position="14"/>
        <end position="471"/>
    </location>
</feature>
<dbReference type="InterPro" id="IPR016160">
    <property type="entry name" value="Ald_DH_CS_CYS"/>
</dbReference>
<dbReference type="FunFam" id="3.40.309.10:FF:000009">
    <property type="entry name" value="Aldehyde dehydrogenase A"/>
    <property type="match status" value="1"/>
</dbReference>
<keyword evidence="2 9" id="KW-0560">Oxidoreductase</keyword>
<gene>
    <name evidence="11" type="ORF">GZ22_00685</name>
</gene>
<accession>A0A075LHG5</accession>
<sequence length="485" mass="52934">MQKQFDLLYINGEWRKGNSEDTFDNTNPYTGETLLTIQGANEEDLDEAYQAAARAQKEWAEQPPQVKRELIEKAIQIIEQEKELFIEWLIKEAGSTYRKAVGEITTAVNFMKEAASYPNRMKGEVFLSHVPGKVNKVYQEPLGVVGVISPWNFPLHLTMRSVAAALATGNGVVIKPSKDTTVTAGSLVAAVFEEAGAPKGLINLVSGKSSEIGDSFVKHPIPRMISFTGSTEVGKHIASLAAGELKSTALELGGNNVLIVMEDANIDAAVESAVYGKFYHQGQVCIALNRILVQSSVAEEFTSKFVEKVKDLRYGDPEDKNTQVGPIINEQQVDSIKEQLQRAIDAGANVLTGGNFQGNVLEPTVVNQVDNQSPLAAEEIFGPIAPIITFETEDEAVEMANEHPFGLSGAVHSTVGHGELIAKRIETGMIHVNDQSINDEPQAPFGGVKQSGLGRFNGKWALEEFTETKWIGVQNERTDYDSFLK</sequence>
<feature type="active site" evidence="8">
    <location>
        <position position="251"/>
    </location>
</feature>
<comment type="similarity">
    <text evidence="1 9">Belongs to the aldehyde dehydrogenase family.</text>
</comment>
<dbReference type="GO" id="GO:0016620">
    <property type="term" value="F:oxidoreductase activity, acting on the aldehyde or oxo group of donors, NAD or NADP as acceptor"/>
    <property type="evidence" value="ECO:0007669"/>
    <property type="project" value="InterPro"/>
</dbReference>
<dbReference type="GeneID" id="34222575"/>
<dbReference type="FunFam" id="3.40.605.10:FF:000007">
    <property type="entry name" value="NAD/NADP-dependent betaine aldehyde dehydrogenase"/>
    <property type="match status" value="1"/>
</dbReference>
<dbReference type="Gene3D" id="3.40.309.10">
    <property type="entry name" value="Aldehyde Dehydrogenase, Chain A, domain 2"/>
    <property type="match status" value="1"/>
</dbReference>
<organism evidence="11 12">
    <name type="scientific">Terribacillus saccharophilus</name>
    <dbReference type="NCBI Taxonomy" id="361277"/>
    <lineage>
        <taxon>Bacteria</taxon>
        <taxon>Bacillati</taxon>
        <taxon>Bacillota</taxon>
        <taxon>Bacilli</taxon>
        <taxon>Bacillales</taxon>
        <taxon>Bacillaceae</taxon>
        <taxon>Terribacillus</taxon>
    </lineage>
</organism>
<name>A0A075LHG5_9BACI</name>
<evidence type="ECO:0000256" key="8">
    <source>
        <dbReference type="PROSITE-ProRule" id="PRU10007"/>
    </source>
</evidence>
<keyword evidence="3" id="KW-0520">NAD</keyword>
<comment type="catalytic activity">
    <reaction evidence="4">
        <text>(2S)-3-sulfolactaldehyde + NAD(+) + H2O = (2S)-3-sulfolactate + NADH + 2 H(+)</text>
        <dbReference type="Rhea" id="RHEA:47932"/>
        <dbReference type="ChEBI" id="CHEBI:15377"/>
        <dbReference type="ChEBI" id="CHEBI:15378"/>
        <dbReference type="ChEBI" id="CHEBI:57540"/>
        <dbReference type="ChEBI" id="CHEBI:57945"/>
        <dbReference type="ChEBI" id="CHEBI:61289"/>
        <dbReference type="ChEBI" id="CHEBI:90109"/>
        <dbReference type="EC" id="1.2.1.97"/>
    </reaction>
    <physiologicalReaction direction="left-to-right" evidence="4">
        <dbReference type="Rhea" id="RHEA:47933"/>
    </physiologicalReaction>
</comment>
<dbReference type="Proteomes" id="UP000027980">
    <property type="component" value="Chromosome"/>
</dbReference>
<protein>
    <recommendedName>
        <fullName evidence="7">3-sulfolactaldehyde dehydrogenase</fullName>
        <ecNumber evidence="6">1.2.1.97</ecNumber>
    </recommendedName>
</protein>
<dbReference type="Gene3D" id="3.40.605.10">
    <property type="entry name" value="Aldehyde Dehydrogenase, Chain A, domain 1"/>
    <property type="match status" value="1"/>
</dbReference>
<evidence type="ECO:0000256" key="3">
    <source>
        <dbReference type="ARBA" id="ARBA00023027"/>
    </source>
</evidence>
<dbReference type="Pfam" id="PF00171">
    <property type="entry name" value="Aldedh"/>
    <property type="match status" value="1"/>
</dbReference>
<evidence type="ECO:0000256" key="2">
    <source>
        <dbReference type="ARBA" id="ARBA00023002"/>
    </source>
</evidence>
<evidence type="ECO:0000313" key="12">
    <source>
        <dbReference type="Proteomes" id="UP000027980"/>
    </source>
</evidence>
<evidence type="ECO:0000256" key="7">
    <source>
        <dbReference type="ARBA" id="ARBA00067277"/>
    </source>
</evidence>
<dbReference type="EMBL" id="CP008876">
    <property type="protein sequence ID" value="AIF65312.1"/>
    <property type="molecule type" value="Genomic_DNA"/>
</dbReference>
<dbReference type="PANTHER" id="PTHR42986:SF1">
    <property type="entry name" value="BENZALDEHYDE DEHYDROGENASE YFMT"/>
    <property type="match status" value="1"/>
</dbReference>
<dbReference type="InterPro" id="IPR016163">
    <property type="entry name" value="Ald_DH_C"/>
</dbReference>
<dbReference type="InterPro" id="IPR016162">
    <property type="entry name" value="Ald_DH_N"/>
</dbReference>
<dbReference type="AlphaFoldDB" id="A0A075LHG5"/>
<evidence type="ECO:0000256" key="1">
    <source>
        <dbReference type="ARBA" id="ARBA00009986"/>
    </source>
</evidence>
<dbReference type="PROSITE" id="PS00070">
    <property type="entry name" value="ALDEHYDE_DEHYDR_CYS"/>
    <property type="match status" value="1"/>
</dbReference>
<proteinExistence type="inferred from homology"/>
<evidence type="ECO:0000313" key="11">
    <source>
        <dbReference type="EMBL" id="AIF65312.1"/>
    </source>
</evidence>
<evidence type="ECO:0000256" key="5">
    <source>
        <dbReference type="ARBA" id="ARBA00054572"/>
    </source>
</evidence>
<evidence type="ECO:0000256" key="4">
    <source>
        <dbReference type="ARBA" id="ARBA00050326"/>
    </source>
</evidence>
<dbReference type="RefSeq" id="WP_038557714.1">
    <property type="nucleotide sequence ID" value="NZ_CP008876.1"/>
</dbReference>
<evidence type="ECO:0000256" key="9">
    <source>
        <dbReference type="RuleBase" id="RU003345"/>
    </source>
</evidence>
<dbReference type="PANTHER" id="PTHR42986">
    <property type="entry name" value="BENZALDEHYDE DEHYDROGENASE YFMT"/>
    <property type="match status" value="1"/>
</dbReference>
<dbReference type="SUPFAM" id="SSF53720">
    <property type="entry name" value="ALDH-like"/>
    <property type="match status" value="1"/>
</dbReference>
<evidence type="ECO:0000259" key="10">
    <source>
        <dbReference type="Pfam" id="PF00171"/>
    </source>
</evidence>
<dbReference type="InterPro" id="IPR016161">
    <property type="entry name" value="Ald_DH/histidinol_DH"/>
</dbReference>
<dbReference type="OrthoDB" id="9762913at2"/>
<dbReference type="InterPro" id="IPR015590">
    <property type="entry name" value="Aldehyde_DH_dom"/>
</dbReference>
<dbReference type="KEGG" id="tap:GZ22_00685"/>
<evidence type="ECO:0000256" key="6">
    <source>
        <dbReference type="ARBA" id="ARBA00066984"/>
    </source>
</evidence>
<dbReference type="InterPro" id="IPR029510">
    <property type="entry name" value="Ald_DH_CS_GLU"/>
</dbReference>
<comment type="function">
    <text evidence="5">Part of the sulfo-TAL (or sulfo-SFT) pathway, a D-sulfoquinovose degradation pathway that produces sulfolactate (SL). Catalyzes the oxidation of 3-sulfolactaldehyde (SLA) to sulfolactate (SL).</text>
</comment>